<dbReference type="SUPFAM" id="SSF53383">
    <property type="entry name" value="PLP-dependent transferases"/>
    <property type="match status" value="1"/>
</dbReference>
<feature type="modified residue" description="N6-(pyridoxal phosphate)lysine" evidence="9">
    <location>
        <position position="224"/>
    </location>
</feature>
<keyword evidence="5 9" id="KW-0032">Aminotransferase</keyword>
<keyword evidence="6 9" id="KW-0808">Transferase</keyword>
<dbReference type="InterPro" id="IPR001917">
    <property type="entry name" value="Aminotrans_II_pyridoxalP_BS"/>
</dbReference>
<comment type="pathway">
    <text evidence="2 9">Amino-acid biosynthesis; L-histidine biosynthesis; L-histidine from 5-phospho-alpha-D-ribose 1-diphosphate: step 7/9.</text>
</comment>
<evidence type="ECO:0000313" key="12">
    <source>
        <dbReference type="Proteomes" id="UP000614424"/>
    </source>
</evidence>
<dbReference type="CDD" id="cd00609">
    <property type="entry name" value="AAT_like"/>
    <property type="match status" value="1"/>
</dbReference>
<reference evidence="11 12" key="1">
    <citation type="submission" date="2020-08" db="EMBL/GenBank/DDBJ databases">
        <title>Bridging the membrane lipid divide: bacteria of the FCB group superphylum have the potential to synthesize archaeal ether lipids.</title>
        <authorList>
            <person name="Villanueva L."/>
            <person name="Von Meijenfeldt F.A.B."/>
            <person name="Westbye A.B."/>
            <person name="Yadav S."/>
            <person name="Hopmans E.C."/>
            <person name="Dutilh B.E."/>
            <person name="Sinninghe Damste J.S."/>
        </authorList>
    </citation>
    <scope>NUCLEOTIDE SEQUENCE [LARGE SCALE GENOMIC DNA]</scope>
    <source>
        <strain evidence="11">NIOZ-UU47</strain>
    </source>
</reference>
<dbReference type="HAMAP" id="MF_01023">
    <property type="entry name" value="HisC_aminotrans_2"/>
    <property type="match status" value="1"/>
</dbReference>
<dbReference type="InterPro" id="IPR050106">
    <property type="entry name" value="HistidinolP_aminotransfase"/>
</dbReference>
<organism evidence="11 12">
    <name type="scientific">Candidatus Desulfobia pelagia</name>
    <dbReference type="NCBI Taxonomy" id="2841692"/>
    <lineage>
        <taxon>Bacteria</taxon>
        <taxon>Pseudomonadati</taxon>
        <taxon>Thermodesulfobacteriota</taxon>
        <taxon>Desulfobulbia</taxon>
        <taxon>Desulfobulbales</taxon>
        <taxon>Desulfobulbaceae</taxon>
        <taxon>Candidatus Desulfobia</taxon>
    </lineage>
</organism>
<protein>
    <recommendedName>
        <fullName evidence="9">Histidinol-phosphate aminotransferase</fullName>
        <ecNumber evidence="9">2.6.1.9</ecNumber>
    </recommendedName>
    <alternativeName>
        <fullName evidence="9">Imidazole acetol-phosphate transaminase</fullName>
    </alternativeName>
</protein>
<name>A0A8J6TD17_9BACT</name>
<accession>A0A8J6TD17</accession>
<proteinExistence type="inferred from homology"/>
<dbReference type="GO" id="GO:0000105">
    <property type="term" value="P:L-histidine biosynthetic process"/>
    <property type="evidence" value="ECO:0007669"/>
    <property type="project" value="UniProtKB-UniRule"/>
</dbReference>
<dbReference type="InterPro" id="IPR015422">
    <property type="entry name" value="PyrdxlP-dep_Trfase_small"/>
</dbReference>
<keyword evidence="9" id="KW-0368">Histidine biosynthesis</keyword>
<dbReference type="InterPro" id="IPR015421">
    <property type="entry name" value="PyrdxlP-dep_Trfase_major"/>
</dbReference>
<dbReference type="GO" id="GO:0030170">
    <property type="term" value="F:pyridoxal phosphate binding"/>
    <property type="evidence" value="ECO:0007669"/>
    <property type="project" value="InterPro"/>
</dbReference>
<sequence>MKLTVSKNIETLIPYPPGKPLKELEREYGISDSIKMASNENSLGPSSKAVEAIKNALGSLHRYPDGSCYYLAQALAAKIGVKPEELVFGNGSNEIIELLVGAFVAPGDEVISSQPSFLVYQTMVQARDGVNRVVPLKEMCHDLEGISAEITSKTKLIFLDNPNNPTGTVFNKQTFEAFLSKVPESVIVVLDEAYVDFVEDSQRLDMTSYLGGKHPVVGLRTFSKAYGLAGLRVGYGIMPQEIASYLHRVRQPFNVNELAQVGALACLEDEDHYTRTLAMTREGFNWLSKEINKLGCRTFPTQTNFFLVDIQSDCKQLYDAMLHKGVIIRPMSAYGFPSYIRITVGTRAENERLLKALAASLAEIKNG</sequence>
<dbReference type="EMBL" id="JACNJZ010000138">
    <property type="protein sequence ID" value="MBC8318201.1"/>
    <property type="molecule type" value="Genomic_DNA"/>
</dbReference>
<gene>
    <name evidence="9" type="primary">hisC</name>
    <name evidence="11" type="ORF">H8E41_09865</name>
</gene>
<dbReference type="InterPro" id="IPR004839">
    <property type="entry name" value="Aminotransferase_I/II_large"/>
</dbReference>
<evidence type="ECO:0000313" key="11">
    <source>
        <dbReference type="EMBL" id="MBC8318201.1"/>
    </source>
</evidence>
<evidence type="ECO:0000256" key="6">
    <source>
        <dbReference type="ARBA" id="ARBA00022679"/>
    </source>
</evidence>
<dbReference type="PROSITE" id="PS00599">
    <property type="entry name" value="AA_TRANSFER_CLASS_2"/>
    <property type="match status" value="1"/>
</dbReference>
<evidence type="ECO:0000259" key="10">
    <source>
        <dbReference type="Pfam" id="PF00155"/>
    </source>
</evidence>
<comment type="similarity">
    <text evidence="3 9">Belongs to the class-II pyridoxal-phosphate-dependent aminotransferase family. Histidinol-phosphate aminotransferase subfamily.</text>
</comment>
<evidence type="ECO:0000256" key="3">
    <source>
        <dbReference type="ARBA" id="ARBA00007970"/>
    </source>
</evidence>
<dbReference type="PANTHER" id="PTHR43643:SF3">
    <property type="entry name" value="HISTIDINOL-PHOSPHATE AMINOTRANSFERASE"/>
    <property type="match status" value="1"/>
</dbReference>
<dbReference type="Gene3D" id="3.90.1150.10">
    <property type="entry name" value="Aspartate Aminotransferase, domain 1"/>
    <property type="match status" value="1"/>
</dbReference>
<evidence type="ECO:0000256" key="7">
    <source>
        <dbReference type="ARBA" id="ARBA00022898"/>
    </source>
</evidence>
<dbReference type="EC" id="2.6.1.9" evidence="9"/>
<comment type="subunit">
    <text evidence="4 9">Homodimer.</text>
</comment>
<keyword evidence="9" id="KW-0028">Amino-acid biosynthesis</keyword>
<dbReference type="Pfam" id="PF00155">
    <property type="entry name" value="Aminotran_1_2"/>
    <property type="match status" value="1"/>
</dbReference>
<feature type="domain" description="Aminotransferase class I/classII large" evidence="10">
    <location>
        <begin position="32"/>
        <end position="357"/>
    </location>
</feature>
<evidence type="ECO:0000256" key="2">
    <source>
        <dbReference type="ARBA" id="ARBA00005011"/>
    </source>
</evidence>
<keyword evidence="7 9" id="KW-0663">Pyridoxal phosphate</keyword>
<evidence type="ECO:0000256" key="9">
    <source>
        <dbReference type="HAMAP-Rule" id="MF_01023"/>
    </source>
</evidence>
<dbReference type="PANTHER" id="PTHR43643">
    <property type="entry name" value="HISTIDINOL-PHOSPHATE AMINOTRANSFERASE 2"/>
    <property type="match status" value="1"/>
</dbReference>
<evidence type="ECO:0000256" key="8">
    <source>
        <dbReference type="ARBA" id="ARBA00047481"/>
    </source>
</evidence>
<dbReference type="GO" id="GO:0004400">
    <property type="term" value="F:histidinol-phosphate transaminase activity"/>
    <property type="evidence" value="ECO:0007669"/>
    <property type="project" value="UniProtKB-UniRule"/>
</dbReference>
<comment type="caution">
    <text evidence="11">The sequence shown here is derived from an EMBL/GenBank/DDBJ whole genome shotgun (WGS) entry which is preliminary data.</text>
</comment>
<dbReference type="Gene3D" id="3.40.640.10">
    <property type="entry name" value="Type I PLP-dependent aspartate aminotransferase-like (Major domain)"/>
    <property type="match status" value="1"/>
</dbReference>
<comment type="catalytic activity">
    <reaction evidence="8 9">
        <text>L-histidinol phosphate + 2-oxoglutarate = 3-(imidazol-4-yl)-2-oxopropyl phosphate + L-glutamate</text>
        <dbReference type="Rhea" id="RHEA:23744"/>
        <dbReference type="ChEBI" id="CHEBI:16810"/>
        <dbReference type="ChEBI" id="CHEBI:29985"/>
        <dbReference type="ChEBI" id="CHEBI:57766"/>
        <dbReference type="ChEBI" id="CHEBI:57980"/>
        <dbReference type="EC" id="2.6.1.9"/>
    </reaction>
</comment>
<dbReference type="AlphaFoldDB" id="A0A8J6TD17"/>
<dbReference type="InterPro" id="IPR015424">
    <property type="entry name" value="PyrdxlP-dep_Trfase"/>
</dbReference>
<evidence type="ECO:0000256" key="4">
    <source>
        <dbReference type="ARBA" id="ARBA00011738"/>
    </source>
</evidence>
<dbReference type="Proteomes" id="UP000614424">
    <property type="component" value="Unassembled WGS sequence"/>
</dbReference>
<dbReference type="InterPro" id="IPR005861">
    <property type="entry name" value="HisP_aminotrans"/>
</dbReference>
<evidence type="ECO:0000256" key="5">
    <source>
        <dbReference type="ARBA" id="ARBA00022576"/>
    </source>
</evidence>
<evidence type="ECO:0000256" key="1">
    <source>
        <dbReference type="ARBA" id="ARBA00001933"/>
    </source>
</evidence>
<dbReference type="UniPathway" id="UPA00031">
    <property type="reaction ID" value="UER00012"/>
</dbReference>
<comment type="cofactor">
    <cofactor evidence="1 9">
        <name>pyridoxal 5'-phosphate</name>
        <dbReference type="ChEBI" id="CHEBI:597326"/>
    </cofactor>
</comment>
<dbReference type="NCBIfam" id="TIGR01141">
    <property type="entry name" value="hisC"/>
    <property type="match status" value="1"/>
</dbReference>